<organism evidence="7 8">
    <name type="scientific">Arcanobacterium phocae</name>
    <dbReference type="NCBI Taxonomy" id="131112"/>
    <lineage>
        <taxon>Bacteria</taxon>
        <taxon>Bacillati</taxon>
        <taxon>Actinomycetota</taxon>
        <taxon>Actinomycetes</taxon>
        <taxon>Actinomycetales</taxon>
        <taxon>Actinomycetaceae</taxon>
        <taxon>Arcanobacterium</taxon>
    </lineage>
</organism>
<keyword evidence="2 5" id="KW-0812">Transmembrane</keyword>
<feature type="transmembrane region" description="Helical" evidence="5">
    <location>
        <begin position="205"/>
        <end position="232"/>
    </location>
</feature>
<keyword evidence="8" id="KW-1185">Reference proteome</keyword>
<evidence type="ECO:0000256" key="4">
    <source>
        <dbReference type="ARBA" id="ARBA00023136"/>
    </source>
</evidence>
<feature type="transmembrane region" description="Helical" evidence="5">
    <location>
        <begin position="94"/>
        <end position="111"/>
    </location>
</feature>
<dbReference type="SUPFAM" id="SSF52091">
    <property type="entry name" value="SpoIIaa-like"/>
    <property type="match status" value="1"/>
</dbReference>
<dbReference type="Pfam" id="PF01740">
    <property type="entry name" value="STAS"/>
    <property type="match status" value="1"/>
</dbReference>
<sequence>MIKGVRSGRIFLSVSTLFYVASSRLETPVSFTPKGRDLSLRFSTVIRHLHSLLPTKDDYLHPSIKQDIIAGITVGIVALPLALAFGVSSGVGAAAGLVTAIVAGLIAAIFGGSHVQVSGPTGAMVVILAPIVAEHGANSIMLLSLMAGGIVLALGLLGLGRAISLIPWSVVEGFTLGIATLIALQQVPLAMGTKIPAGVKSLRGAFLAVVDADWAVSLFTLGIVGMTMLIIIGSSRISPTFPASLVAVIVVSLIAYIGDFNVPTIGTLPDSLPAPRLPLVRLDLLIELAPAACAVALLAAIESLLSARVAAGMPGQGSYAPDRELVGQGLASIGSGMFGGMPATGAIARTAVNVKSGATSRLSAITHSILLTGIVYFAAGLVSHIPLSALAGVLFVTAVRMVSFATIRQVTGSTRGDRLVFWATAFVTIVFDLVAAIAFGVVIAILWAMYQLSRLSGVVQLTLPGEKMKNDERIVYFRLDGSMFFGAAERIVTELSKVPQSVEVVILSMSHVGILDASGAKHLAEVLIELNERGITTMIKGLRPEHVRAAQNVGVIASLASPGYLFDSIDDATNAARELIAQHIAQEQGNDSEKFNLSPLPHC</sequence>
<feature type="transmembrane region" description="Helical" evidence="5">
    <location>
        <begin position="419"/>
        <end position="450"/>
    </location>
</feature>
<dbReference type="Proteomes" id="UP000214355">
    <property type="component" value="Chromosome I"/>
</dbReference>
<protein>
    <submittedName>
        <fullName evidence="7">Sulfate permease, SulP family</fullName>
    </submittedName>
</protein>
<dbReference type="InterPro" id="IPR002645">
    <property type="entry name" value="STAS_dom"/>
</dbReference>
<dbReference type="Gene3D" id="3.30.750.24">
    <property type="entry name" value="STAS domain"/>
    <property type="match status" value="1"/>
</dbReference>
<dbReference type="CDD" id="cd07042">
    <property type="entry name" value="STAS_SulP_like_sulfate_transporter"/>
    <property type="match status" value="1"/>
</dbReference>
<feature type="transmembrane region" description="Helical" evidence="5">
    <location>
        <begin position="360"/>
        <end position="379"/>
    </location>
</feature>
<proteinExistence type="predicted"/>
<dbReference type="Pfam" id="PF00916">
    <property type="entry name" value="Sulfate_transp"/>
    <property type="match status" value="1"/>
</dbReference>
<reference evidence="8" key="1">
    <citation type="submission" date="2016-10" db="EMBL/GenBank/DDBJ databases">
        <authorList>
            <person name="Varghese N."/>
            <person name="Submissions S."/>
        </authorList>
    </citation>
    <scope>NUCLEOTIDE SEQUENCE [LARGE SCALE GENOMIC DNA]</scope>
    <source>
        <strain evidence="8">DSM 10002</strain>
    </source>
</reference>
<feature type="transmembrane region" description="Helical" evidence="5">
    <location>
        <begin position="140"/>
        <end position="159"/>
    </location>
</feature>
<dbReference type="GO" id="GO:0016020">
    <property type="term" value="C:membrane"/>
    <property type="evidence" value="ECO:0007669"/>
    <property type="project" value="UniProtKB-SubCell"/>
</dbReference>
<dbReference type="PANTHER" id="PTHR11814">
    <property type="entry name" value="SULFATE TRANSPORTER"/>
    <property type="match status" value="1"/>
</dbReference>
<dbReference type="InterPro" id="IPR011547">
    <property type="entry name" value="SLC26A/SulP_dom"/>
</dbReference>
<evidence type="ECO:0000313" key="8">
    <source>
        <dbReference type="Proteomes" id="UP000214355"/>
    </source>
</evidence>
<feature type="transmembrane region" description="Helical" evidence="5">
    <location>
        <begin position="385"/>
        <end position="407"/>
    </location>
</feature>
<feature type="transmembrane region" description="Helical" evidence="5">
    <location>
        <begin position="165"/>
        <end position="184"/>
    </location>
</feature>
<feature type="transmembrane region" description="Helical" evidence="5">
    <location>
        <begin position="284"/>
        <end position="305"/>
    </location>
</feature>
<dbReference type="EMBL" id="LT629804">
    <property type="protein sequence ID" value="SDU80426.1"/>
    <property type="molecule type" value="Genomic_DNA"/>
</dbReference>
<keyword evidence="4 5" id="KW-0472">Membrane</keyword>
<feature type="transmembrane region" description="Helical" evidence="5">
    <location>
        <begin position="68"/>
        <end position="87"/>
    </location>
</feature>
<feature type="domain" description="STAS" evidence="6">
    <location>
        <begin position="464"/>
        <end position="576"/>
    </location>
</feature>
<dbReference type="PROSITE" id="PS50801">
    <property type="entry name" value="STAS"/>
    <property type="match status" value="1"/>
</dbReference>
<evidence type="ECO:0000259" key="6">
    <source>
        <dbReference type="PROSITE" id="PS50801"/>
    </source>
</evidence>
<dbReference type="AlphaFoldDB" id="A0A1H2LJ56"/>
<gene>
    <name evidence="7" type="ORF">SAMN04489737_1200</name>
</gene>
<dbReference type="InterPro" id="IPR036513">
    <property type="entry name" value="STAS_dom_sf"/>
</dbReference>
<accession>A0A1H2LJ56</accession>
<comment type="subcellular location">
    <subcellularLocation>
        <location evidence="1">Membrane</location>
        <topology evidence="1">Multi-pass membrane protein</topology>
    </subcellularLocation>
</comment>
<evidence type="ECO:0000256" key="3">
    <source>
        <dbReference type="ARBA" id="ARBA00022989"/>
    </source>
</evidence>
<evidence type="ECO:0000256" key="1">
    <source>
        <dbReference type="ARBA" id="ARBA00004141"/>
    </source>
</evidence>
<keyword evidence="3 5" id="KW-1133">Transmembrane helix</keyword>
<dbReference type="GO" id="GO:0055085">
    <property type="term" value="P:transmembrane transport"/>
    <property type="evidence" value="ECO:0007669"/>
    <property type="project" value="InterPro"/>
</dbReference>
<evidence type="ECO:0000256" key="5">
    <source>
        <dbReference type="SAM" id="Phobius"/>
    </source>
</evidence>
<dbReference type="InterPro" id="IPR001902">
    <property type="entry name" value="SLC26A/SulP_fam"/>
</dbReference>
<evidence type="ECO:0000256" key="2">
    <source>
        <dbReference type="ARBA" id="ARBA00022692"/>
    </source>
</evidence>
<dbReference type="STRING" id="131112.SAMN04489737_1200"/>
<feature type="transmembrane region" description="Helical" evidence="5">
    <location>
        <begin position="244"/>
        <end position="263"/>
    </location>
</feature>
<evidence type="ECO:0000313" key="7">
    <source>
        <dbReference type="EMBL" id="SDU80426.1"/>
    </source>
</evidence>
<name>A0A1H2LJ56_9ACTO</name>